<keyword evidence="4" id="KW-0680">Restriction system</keyword>
<evidence type="ECO:0000313" key="7">
    <source>
        <dbReference type="Proteomes" id="UP000256488"/>
    </source>
</evidence>
<evidence type="ECO:0000256" key="1">
    <source>
        <dbReference type="ARBA" id="ARBA00022603"/>
    </source>
</evidence>
<dbReference type="InterPro" id="IPR002295">
    <property type="entry name" value="N4/N6-MTase_EcoPI_Mod-like"/>
</dbReference>
<dbReference type="EMBL" id="NFZX01000075">
    <property type="protein sequence ID" value="RFA32199.1"/>
    <property type="molecule type" value="Genomic_DNA"/>
</dbReference>
<comment type="caution">
    <text evidence="6">The sequence shown here is derived from an EMBL/GenBank/DDBJ whole genome shotgun (WGS) entry which is preliminary data.</text>
</comment>
<accession>A0A3E0WIC6</accession>
<dbReference type="Proteomes" id="UP000256488">
    <property type="component" value="Unassembled WGS sequence"/>
</dbReference>
<evidence type="ECO:0000256" key="3">
    <source>
        <dbReference type="ARBA" id="ARBA00022691"/>
    </source>
</evidence>
<dbReference type="GO" id="GO:0003677">
    <property type="term" value="F:DNA binding"/>
    <property type="evidence" value="ECO:0007669"/>
    <property type="project" value="InterPro"/>
</dbReference>
<evidence type="ECO:0000259" key="5">
    <source>
        <dbReference type="Pfam" id="PF01555"/>
    </source>
</evidence>
<dbReference type="AlphaFoldDB" id="A0A3E0WIC6"/>
<dbReference type="RefSeq" id="WP_116279613.1">
    <property type="nucleotide sequence ID" value="NZ_NFZX01000075.1"/>
</dbReference>
<dbReference type="GO" id="GO:0009307">
    <property type="term" value="P:DNA restriction-modification system"/>
    <property type="evidence" value="ECO:0007669"/>
    <property type="project" value="UniProtKB-KW"/>
</dbReference>
<keyword evidence="2" id="KW-0808">Transferase</keyword>
<reference evidence="6 7" key="1">
    <citation type="submission" date="2017-05" db="EMBL/GenBank/DDBJ databases">
        <title>Virgibacillus sp. AK90 isolated from a saltern of Kakinada, India.</title>
        <authorList>
            <person name="Gupta V."/>
            <person name="Sidhu C."/>
            <person name="Korpole S."/>
            <person name="Pinnaka A.K."/>
        </authorList>
    </citation>
    <scope>NUCLEOTIDE SEQUENCE [LARGE SCALE GENOMIC DNA]</scope>
    <source>
        <strain evidence="6 7">AK90</strain>
    </source>
</reference>
<gene>
    <name evidence="6" type="ORF">CAI16_18805</name>
</gene>
<sequence length="609" mass="69154">MKTIDIKNIYEKAFPSKRSGNLYNAFSYPTKISPEVIAVFIASHTEPGDVIVDTFGGSGTTGLATHLSSNPTPEVLEIANEMGAPVKWGPRKAYIYELSSLGSFVGKNMCNPPNPELFLEEATKLLKTIENKLGWMYKIEDPDGNQGFLRHAIWSEVLSCNNCGTESSYWDNAVNFEPLSMSDTFICTNCQYSTNINNVKRATEEYFDKVLNKSILRKKRVIKRVYGQTGKKKWRRDVLESDNLLLHEVEKNHFSSPIPLEEIMWGDLYRSGYHFGISHAHHFYTKRNLHIISELMNEIKNAPKEVQSALKLLVLSYNSSHSTLMTRVVLKKNQSDFVLTGSQSGVLYISNLPVEKNIIVGLERKINTFFKAFSTISNSGSTVKVLNKSSTNMKEVQSKSVRYVFTDPPFGDYIPYSELNFLNEIWLENKTNIKEEIIISSSQRKGVIEYEELMTKVFSEISRVMMDGGNATVVFHSAKAEVWRALQNAYKNAELKVVLSSVLDKLQGSFKQVSSNITVKGDPLLLLEKSDSKSHIFTNNIDIKEIIFELLIETEKRKEQVSAERLYSRFINYCLEREIIVTTNASDFYNQLSSLSGIVREGDYVGYKK</sequence>
<proteinExistence type="predicted"/>
<dbReference type="PRINTS" id="PR00506">
    <property type="entry name" value="D21N6MTFRASE"/>
</dbReference>
<protein>
    <submittedName>
        <fullName evidence="6">DNA methylase</fullName>
    </submittedName>
</protein>
<dbReference type="Pfam" id="PF01555">
    <property type="entry name" value="N6_N4_Mtase"/>
    <property type="match status" value="1"/>
</dbReference>
<dbReference type="InterPro" id="IPR029063">
    <property type="entry name" value="SAM-dependent_MTases_sf"/>
</dbReference>
<dbReference type="GO" id="GO:0032259">
    <property type="term" value="P:methylation"/>
    <property type="evidence" value="ECO:0007669"/>
    <property type="project" value="UniProtKB-KW"/>
</dbReference>
<dbReference type="SUPFAM" id="SSF53335">
    <property type="entry name" value="S-adenosyl-L-methionine-dependent methyltransferases"/>
    <property type="match status" value="2"/>
</dbReference>
<organism evidence="6 7">
    <name type="scientific">Virgibacillus dokdonensis</name>
    <dbReference type="NCBI Taxonomy" id="302167"/>
    <lineage>
        <taxon>Bacteria</taxon>
        <taxon>Bacillati</taxon>
        <taxon>Bacillota</taxon>
        <taxon>Bacilli</taxon>
        <taxon>Bacillales</taxon>
        <taxon>Bacillaceae</taxon>
        <taxon>Virgibacillus</taxon>
    </lineage>
</organism>
<evidence type="ECO:0000256" key="2">
    <source>
        <dbReference type="ARBA" id="ARBA00022679"/>
    </source>
</evidence>
<keyword evidence="1 6" id="KW-0489">Methyltransferase</keyword>
<dbReference type="GO" id="GO:0008170">
    <property type="term" value="F:N-methyltransferase activity"/>
    <property type="evidence" value="ECO:0007669"/>
    <property type="project" value="InterPro"/>
</dbReference>
<feature type="domain" description="DNA methylase N-4/N-6" evidence="5">
    <location>
        <begin position="16"/>
        <end position="66"/>
    </location>
</feature>
<evidence type="ECO:0000313" key="6">
    <source>
        <dbReference type="EMBL" id="RFA32199.1"/>
    </source>
</evidence>
<dbReference type="Gene3D" id="3.40.50.150">
    <property type="entry name" value="Vaccinia Virus protein VP39"/>
    <property type="match status" value="2"/>
</dbReference>
<name>A0A3E0WIC6_9BACI</name>
<keyword evidence="3" id="KW-0949">S-adenosyl-L-methionine</keyword>
<evidence type="ECO:0000256" key="4">
    <source>
        <dbReference type="ARBA" id="ARBA00022747"/>
    </source>
</evidence>
<dbReference type="InterPro" id="IPR002941">
    <property type="entry name" value="DNA_methylase_N4/N6"/>
</dbReference>